<reference evidence="3 4" key="1">
    <citation type="submission" date="2020-07" db="EMBL/GenBank/DDBJ databases">
        <title>Sequencing the genomes of 1000 actinobacteria strains.</title>
        <authorList>
            <person name="Klenk H.-P."/>
        </authorList>
    </citation>
    <scope>NUCLEOTIDE SEQUENCE [LARGE SCALE GENOMIC DNA]</scope>
    <source>
        <strain evidence="3 4">DSM 23737</strain>
    </source>
</reference>
<dbReference type="PANTHER" id="PTHR30137">
    <property type="entry name" value="LUCIFERASE-LIKE MONOOXYGENASE"/>
    <property type="match status" value="1"/>
</dbReference>
<keyword evidence="4" id="KW-1185">Reference proteome</keyword>
<accession>A0A7W3JTA4</accession>
<dbReference type="GO" id="GO:0016705">
    <property type="term" value="F:oxidoreductase activity, acting on paired donors, with incorporation or reduction of molecular oxygen"/>
    <property type="evidence" value="ECO:0007669"/>
    <property type="project" value="InterPro"/>
</dbReference>
<dbReference type="InterPro" id="IPR050766">
    <property type="entry name" value="Bact_Lucif_Oxidored"/>
</dbReference>
<dbReference type="RefSeq" id="WP_182484143.1">
    <property type="nucleotide sequence ID" value="NZ_JACGWU010000001.1"/>
</dbReference>
<name>A0A7W3JTA4_9MICO</name>
<evidence type="ECO:0000313" key="4">
    <source>
        <dbReference type="Proteomes" id="UP000524237"/>
    </source>
</evidence>
<dbReference type="Proteomes" id="UP000524237">
    <property type="component" value="Unassembled WGS sequence"/>
</dbReference>
<feature type="domain" description="Luciferase-like" evidence="2">
    <location>
        <begin position="11"/>
        <end position="309"/>
    </location>
</feature>
<proteinExistence type="predicted"/>
<dbReference type="InterPro" id="IPR036661">
    <property type="entry name" value="Luciferase-like_sf"/>
</dbReference>
<dbReference type="GO" id="GO:0005829">
    <property type="term" value="C:cytosol"/>
    <property type="evidence" value="ECO:0007669"/>
    <property type="project" value="TreeGrafter"/>
</dbReference>
<dbReference type="AlphaFoldDB" id="A0A7W3JTA4"/>
<dbReference type="CDD" id="cd00347">
    <property type="entry name" value="Flavin_utilizing_monoxygenases"/>
    <property type="match status" value="1"/>
</dbReference>
<sequence length="357" mass="37870">MNSSTLALSVLDLIPVRTGQSSANAFAASIALAQRADELGYERYWVAEHHNMPSVASTNPPVLVGILAAKTKRIRVGSGGVMLPNHSPLVIAEQFGILEAAFPGRIDVGLGRAPGSDPVITALLRSSGAVSDVDAFPRNIADIEALLHPEGASFTLSSGKNYDVRATPAAASAPTVWLLGSSEYSANLAAQRGMPYVFANHFSQGNTSNALDLYRRTFVPSENLTEPRTLLTINVSVADSREEAHALALPQLQQMARMLTGQKLTALSTVEEAADAVMTPAQLDLMAGMAGKWIIDEPVAAADRVREMASRYNVTEVMVSPVAAGRVGDDLSSTPDRLRALELLAAVVHREALVPQL</sequence>
<comment type="caution">
    <text evidence="3">The sequence shown here is derived from an EMBL/GenBank/DDBJ whole genome shotgun (WGS) entry which is preliminary data.</text>
</comment>
<evidence type="ECO:0000313" key="3">
    <source>
        <dbReference type="EMBL" id="MBA8828770.1"/>
    </source>
</evidence>
<dbReference type="NCBIfam" id="TIGR03558">
    <property type="entry name" value="oxido_grp_1"/>
    <property type="match status" value="1"/>
</dbReference>
<dbReference type="Pfam" id="PF00296">
    <property type="entry name" value="Bac_luciferase"/>
    <property type="match status" value="1"/>
</dbReference>
<dbReference type="EMBL" id="JACGWU010000001">
    <property type="protein sequence ID" value="MBA8828770.1"/>
    <property type="molecule type" value="Genomic_DNA"/>
</dbReference>
<dbReference type="Gene3D" id="3.20.20.30">
    <property type="entry name" value="Luciferase-like domain"/>
    <property type="match status" value="1"/>
</dbReference>
<evidence type="ECO:0000256" key="1">
    <source>
        <dbReference type="ARBA" id="ARBA00007789"/>
    </source>
</evidence>
<dbReference type="InterPro" id="IPR019949">
    <property type="entry name" value="CmoO-like"/>
</dbReference>
<dbReference type="InterPro" id="IPR011251">
    <property type="entry name" value="Luciferase-like_dom"/>
</dbReference>
<evidence type="ECO:0000259" key="2">
    <source>
        <dbReference type="Pfam" id="PF00296"/>
    </source>
</evidence>
<protein>
    <submittedName>
        <fullName evidence="3">Luciferase family oxidoreductase group 1</fullName>
    </submittedName>
</protein>
<gene>
    <name evidence="3" type="ORF">FB555_000841</name>
</gene>
<dbReference type="PANTHER" id="PTHR30137:SF6">
    <property type="entry name" value="LUCIFERASE-LIKE MONOOXYGENASE"/>
    <property type="match status" value="1"/>
</dbReference>
<dbReference type="SUPFAM" id="SSF51679">
    <property type="entry name" value="Bacterial luciferase-like"/>
    <property type="match status" value="1"/>
</dbReference>
<comment type="similarity">
    <text evidence="1">To bacterial alkanal monooxygenase alpha and beta chains.</text>
</comment>
<organism evidence="3 4">
    <name type="scientific">Alpinimonas psychrophila</name>
    <dbReference type="NCBI Taxonomy" id="748908"/>
    <lineage>
        <taxon>Bacteria</taxon>
        <taxon>Bacillati</taxon>
        <taxon>Actinomycetota</taxon>
        <taxon>Actinomycetes</taxon>
        <taxon>Micrococcales</taxon>
        <taxon>Microbacteriaceae</taxon>
        <taxon>Alpinimonas</taxon>
    </lineage>
</organism>